<feature type="domain" description="Fe/B12 periplasmic-binding" evidence="1">
    <location>
        <begin position="2"/>
        <end position="289"/>
    </location>
</feature>
<dbReference type="CDD" id="cd01144">
    <property type="entry name" value="BtuF"/>
    <property type="match status" value="1"/>
</dbReference>
<dbReference type="Proteomes" id="UP001207918">
    <property type="component" value="Unassembled WGS sequence"/>
</dbReference>
<dbReference type="Pfam" id="PF01497">
    <property type="entry name" value="Peripla_BP_2"/>
    <property type="match status" value="1"/>
</dbReference>
<gene>
    <name evidence="2" type="ORF">J6I44_12185</name>
</gene>
<dbReference type="EMBL" id="JAGGJA010000007">
    <property type="protein sequence ID" value="MCW9707616.1"/>
    <property type="molecule type" value="Genomic_DNA"/>
</dbReference>
<keyword evidence="3" id="KW-1185">Reference proteome</keyword>
<name>A0ABT3PP51_9BACT</name>
<dbReference type="RefSeq" id="WP_265766406.1">
    <property type="nucleotide sequence ID" value="NZ_JAGGJA010000007.1"/>
</dbReference>
<protein>
    <submittedName>
        <fullName evidence="2">Cobalamin-binding protein</fullName>
    </submittedName>
</protein>
<dbReference type="PROSITE" id="PS50983">
    <property type="entry name" value="FE_B12_PBP"/>
    <property type="match status" value="1"/>
</dbReference>
<evidence type="ECO:0000313" key="3">
    <source>
        <dbReference type="Proteomes" id="UP001207918"/>
    </source>
</evidence>
<evidence type="ECO:0000259" key="1">
    <source>
        <dbReference type="PROSITE" id="PS50983"/>
    </source>
</evidence>
<accession>A0ABT3PP51</accession>
<evidence type="ECO:0000313" key="2">
    <source>
        <dbReference type="EMBL" id="MCW9707616.1"/>
    </source>
</evidence>
<comment type="caution">
    <text evidence="2">The sequence shown here is derived from an EMBL/GenBank/DDBJ whole genome shotgun (WGS) entry which is preliminary data.</text>
</comment>
<reference evidence="2 3" key="1">
    <citation type="submission" date="2021-03" db="EMBL/GenBank/DDBJ databases">
        <title>Aliifodinibius sp. nov., a new bacterium isolated from saline soil.</title>
        <authorList>
            <person name="Galisteo C."/>
            <person name="De La Haba R."/>
            <person name="Sanchez-Porro C."/>
            <person name="Ventosa A."/>
        </authorList>
    </citation>
    <scope>NUCLEOTIDE SEQUENCE [LARGE SCALE GENOMIC DNA]</scope>
    <source>
        <strain evidence="2 3">1BSP15-2V2</strain>
    </source>
</reference>
<proteinExistence type="predicted"/>
<dbReference type="PANTHER" id="PTHR42860:SF1">
    <property type="entry name" value="VITAMIN B12-BINDING PROTEIN"/>
    <property type="match status" value="1"/>
</dbReference>
<dbReference type="InterPro" id="IPR051030">
    <property type="entry name" value="Vitamin_B12-ABC_binding"/>
</dbReference>
<dbReference type="PANTHER" id="PTHR42860">
    <property type="entry name" value="VITAMIN B12-BINDING PROTEIN"/>
    <property type="match status" value="1"/>
</dbReference>
<dbReference type="InterPro" id="IPR002491">
    <property type="entry name" value="ABC_transptr_periplasmic_BD"/>
</dbReference>
<organism evidence="2 3">
    <name type="scientific">Fodinibius salsisoli</name>
    <dbReference type="NCBI Taxonomy" id="2820877"/>
    <lineage>
        <taxon>Bacteria</taxon>
        <taxon>Pseudomonadati</taxon>
        <taxon>Balneolota</taxon>
        <taxon>Balneolia</taxon>
        <taxon>Balneolales</taxon>
        <taxon>Balneolaceae</taxon>
        <taxon>Fodinibius</taxon>
    </lineage>
</organism>
<sequence>MRIVSLLPSITEIVVALGKKEELIGCSHECNFPEDIISLPACTEPKFDPDGTSYQIDQRVKAVLQEGLAVYRVDAELLKKLNPDVILTQDHCDVCATSFTEVKKVVQSTLDKDVEVISVSPTDLSSVIDSIRTIARAIDAEPEAEELMAEMKGTLQDIQQQTLPLYAPDVLCIEWLDPLMAAGNWIPQLVQLAGGNPQLAEAGKHSPWLEWEKVQQLNPEIITITPCGFGISETLSELSSLTSQPGWENLKAVQNHQVFIMDGDHYFNRPGPRLVDSTKILAEIIHPGRFRSDTSHPGWINLHDYQFQQALG</sequence>
<dbReference type="SUPFAM" id="SSF53807">
    <property type="entry name" value="Helical backbone' metal receptor"/>
    <property type="match status" value="1"/>
</dbReference>
<dbReference type="Gene3D" id="3.40.50.1980">
    <property type="entry name" value="Nitrogenase molybdenum iron protein domain"/>
    <property type="match status" value="2"/>
</dbReference>